<protein>
    <submittedName>
        <fullName evidence="1">Uncharacterized protein</fullName>
    </submittedName>
</protein>
<name>A0ABQ1M132_9BACT</name>
<keyword evidence="2" id="KW-1185">Reference proteome</keyword>
<evidence type="ECO:0000313" key="1">
    <source>
        <dbReference type="EMBL" id="GGC31055.1"/>
    </source>
</evidence>
<organism evidence="1 2">
    <name type="scientific">Marivirga lumbricoides</name>
    <dbReference type="NCBI Taxonomy" id="1046115"/>
    <lineage>
        <taxon>Bacteria</taxon>
        <taxon>Pseudomonadati</taxon>
        <taxon>Bacteroidota</taxon>
        <taxon>Cytophagia</taxon>
        <taxon>Cytophagales</taxon>
        <taxon>Marivirgaceae</taxon>
        <taxon>Marivirga</taxon>
    </lineage>
</organism>
<accession>A0ABQ1M132</accession>
<gene>
    <name evidence="1" type="ORF">GCM10011506_15620</name>
</gene>
<comment type="caution">
    <text evidence="1">The sequence shown here is derived from an EMBL/GenBank/DDBJ whole genome shotgun (WGS) entry which is preliminary data.</text>
</comment>
<proteinExistence type="predicted"/>
<dbReference type="RefSeq" id="WP_188462023.1">
    <property type="nucleotide sequence ID" value="NZ_BAABHU010000004.1"/>
</dbReference>
<reference evidence="2" key="1">
    <citation type="journal article" date="2019" name="Int. J. Syst. Evol. Microbiol.">
        <title>The Global Catalogue of Microorganisms (GCM) 10K type strain sequencing project: providing services to taxonomists for standard genome sequencing and annotation.</title>
        <authorList>
            <consortium name="The Broad Institute Genomics Platform"/>
            <consortium name="The Broad Institute Genome Sequencing Center for Infectious Disease"/>
            <person name="Wu L."/>
            <person name="Ma J."/>
        </authorList>
    </citation>
    <scope>NUCLEOTIDE SEQUENCE [LARGE SCALE GENOMIC DNA]</scope>
    <source>
        <strain evidence="2">CGMCC 1.10832</strain>
    </source>
</reference>
<dbReference type="EMBL" id="BMEC01000004">
    <property type="protein sequence ID" value="GGC31055.1"/>
    <property type="molecule type" value="Genomic_DNA"/>
</dbReference>
<sequence length="188" mass="21891">MNTLNPGFNPEEIKQLKQQIAESKNDFVLIDSEDNNEEYKNFRFIGEYEGKEAIFDAVIYSLRLHHASEVYEMAEHKAAQKFPNFKPIRFQEDENGDLRALNDVEEEIGLFIAEMIDELEDEEAVKVQEHVDMDDCGDYGIGLDIGLNVEEVTDQVINNFIRDFKNDTIQLDDTLYSFQSDEEEYDEN</sequence>
<dbReference type="Proteomes" id="UP000636010">
    <property type="component" value="Unassembled WGS sequence"/>
</dbReference>
<evidence type="ECO:0000313" key="2">
    <source>
        <dbReference type="Proteomes" id="UP000636010"/>
    </source>
</evidence>